<keyword evidence="3" id="KW-0472">Membrane</keyword>
<dbReference type="InterPro" id="IPR025997">
    <property type="entry name" value="SBP_2_dom"/>
</dbReference>
<feature type="transmembrane region" description="Helical" evidence="3">
    <location>
        <begin position="7"/>
        <end position="27"/>
    </location>
</feature>
<feature type="domain" description="Periplasmic binding protein" evidence="4">
    <location>
        <begin position="42"/>
        <end position="298"/>
    </location>
</feature>
<dbReference type="Gene3D" id="3.40.50.2300">
    <property type="match status" value="2"/>
</dbReference>
<proteinExistence type="inferred from homology"/>
<gene>
    <name evidence="5" type="ORF">Bccel_5503</name>
</gene>
<dbReference type="Pfam" id="PF13407">
    <property type="entry name" value="Peripla_BP_4"/>
    <property type="match status" value="1"/>
</dbReference>
<evidence type="ECO:0000256" key="3">
    <source>
        <dbReference type="SAM" id="Phobius"/>
    </source>
</evidence>
<dbReference type="EMBL" id="LGTC01000001">
    <property type="protein sequence ID" value="KNY30226.1"/>
    <property type="molecule type" value="Genomic_DNA"/>
</dbReference>
<dbReference type="GO" id="GO:0030288">
    <property type="term" value="C:outer membrane-bounded periplasmic space"/>
    <property type="evidence" value="ECO:0007669"/>
    <property type="project" value="TreeGrafter"/>
</dbReference>
<keyword evidence="3" id="KW-0812">Transmembrane</keyword>
<comment type="caution">
    <text evidence="5">The sequence shown here is derived from an EMBL/GenBank/DDBJ whole genome shotgun (WGS) entry which is preliminary data.</text>
</comment>
<accession>A0A0L6JWK7</accession>
<dbReference type="eggNOG" id="COG1879">
    <property type="taxonomic scope" value="Bacteria"/>
</dbReference>
<dbReference type="SUPFAM" id="SSF53822">
    <property type="entry name" value="Periplasmic binding protein-like I"/>
    <property type="match status" value="1"/>
</dbReference>
<dbReference type="OrthoDB" id="569491at2"/>
<evidence type="ECO:0000259" key="4">
    <source>
        <dbReference type="Pfam" id="PF13407"/>
    </source>
</evidence>
<comment type="similarity">
    <text evidence="2">Belongs to the bacterial solute-binding protein 2 family.</text>
</comment>
<dbReference type="InterPro" id="IPR028082">
    <property type="entry name" value="Peripla_BP_I"/>
</dbReference>
<reference evidence="6" key="1">
    <citation type="submission" date="2015-07" db="EMBL/GenBank/DDBJ databases">
        <title>Near-Complete Genome Sequence of the Cellulolytic Bacterium Bacteroides (Pseudobacteroides) cellulosolvens ATCC 35603.</title>
        <authorList>
            <person name="Dassa B."/>
            <person name="Utturkar S.M."/>
            <person name="Klingeman D.M."/>
            <person name="Hurt R.A."/>
            <person name="Keller M."/>
            <person name="Xu J."/>
            <person name="Reddy Y.H.K."/>
            <person name="Borovok I."/>
            <person name="Grinberg I.R."/>
            <person name="Lamed R."/>
            <person name="Zhivin O."/>
            <person name="Bayer E.A."/>
            <person name="Brown S.D."/>
        </authorList>
    </citation>
    <scope>NUCLEOTIDE SEQUENCE [LARGE SCALE GENOMIC DNA]</scope>
    <source>
        <strain evidence="6">DSM 2933</strain>
    </source>
</reference>
<dbReference type="PANTHER" id="PTHR30036:SF7">
    <property type="entry name" value="ABC TRANSPORTER PERIPLASMIC-BINDING PROTEIN YPHF"/>
    <property type="match status" value="1"/>
</dbReference>
<evidence type="ECO:0000256" key="2">
    <source>
        <dbReference type="ARBA" id="ARBA00007639"/>
    </source>
</evidence>
<dbReference type="AlphaFoldDB" id="A0A0L6JWK7"/>
<name>A0A0L6JWK7_9FIRM</name>
<dbReference type="InterPro" id="IPR050555">
    <property type="entry name" value="Bact_Solute-Bind_Prot2"/>
</dbReference>
<dbReference type="GO" id="GO:0030246">
    <property type="term" value="F:carbohydrate binding"/>
    <property type="evidence" value="ECO:0007669"/>
    <property type="project" value="TreeGrafter"/>
</dbReference>
<comment type="subcellular location">
    <subcellularLocation>
        <location evidence="1">Cell envelope</location>
    </subcellularLocation>
</comment>
<evidence type="ECO:0000256" key="1">
    <source>
        <dbReference type="ARBA" id="ARBA00004196"/>
    </source>
</evidence>
<evidence type="ECO:0000313" key="6">
    <source>
        <dbReference type="Proteomes" id="UP000036923"/>
    </source>
</evidence>
<dbReference type="STRING" id="398512.Bccel_5503"/>
<dbReference type="RefSeq" id="WP_036944921.1">
    <property type="nucleotide sequence ID" value="NZ_JQKC01000038.1"/>
</dbReference>
<dbReference type="PANTHER" id="PTHR30036">
    <property type="entry name" value="D-XYLOSE-BINDING PERIPLASMIC PROTEIN"/>
    <property type="match status" value="1"/>
</dbReference>
<organism evidence="5 6">
    <name type="scientific">Pseudobacteroides cellulosolvens ATCC 35603 = DSM 2933</name>
    <dbReference type="NCBI Taxonomy" id="398512"/>
    <lineage>
        <taxon>Bacteria</taxon>
        <taxon>Bacillati</taxon>
        <taxon>Bacillota</taxon>
        <taxon>Clostridia</taxon>
        <taxon>Eubacteriales</taxon>
        <taxon>Oscillospiraceae</taxon>
        <taxon>Pseudobacteroides</taxon>
    </lineage>
</organism>
<evidence type="ECO:0000313" key="5">
    <source>
        <dbReference type="EMBL" id="KNY30226.1"/>
    </source>
</evidence>
<keyword evidence="3" id="KW-1133">Transmembrane helix</keyword>
<keyword evidence="6" id="KW-1185">Reference proteome</keyword>
<dbReference type="Proteomes" id="UP000036923">
    <property type="component" value="Unassembled WGS sequence"/>
</dbReference>
<protein>
    <submittedName>
        <fullName evidence="5">Periplasmic binding protein domain containing protein</fullName>
    </submittedName>
</protein>
<sequence>MAKRYKVLMIMVVLAAITISGVILYSIKAGRKDQPINFKYTFAFIPHQKYDPYWVEVRKGVEDVARKENISLQVMESDWVNEKAQLDFFNIAILSKVDGIIAHSYDKPQFTDVINKAQSEGIPVITIDSDSPLSSRSAYIGIDYNYAGRRAAEALMKSLRGKAHVAVLLPNTGNDARIKAFQEEVHSAGHVIDTIEKTDSNILGARGIIRRIFREYPDINYVFCTDYNDTIGVAREIVDLNKSEKIKIIGFECMLKDGIDSEMQTYIDTGTILANMVQNPYYIGRNAMIKMINHKKGNKDGPLEAGYDLVFTKFSE</sequence>